<feature type="compositionally biased region" description="Basic residues" evidence="2">
    <location>
        <begin position="188"/>
        <end position="201"/>
    </location>
</feature>
<evidence type="ECO:0000256" key="2">
    <source>
        <dbReference type="SAM" id="MobiDB-lite"/>
    </source>
</evidence>
<name>A0A4P9W1T6_9FUNG</name>
<feature type="coiled-coil region" evidence="1">
    <location>
        <begin position="57"/>
        <end position="84"/>
    </location>
</feature>
<keyword evidence="4" id="KW-1185">Reference proteome</keyword>
<organism evidence="3 4">
    <name type="scientific">Blyttiomyces helicus</name>
    <dbReference type="NCBI Taxonomy" id="388810"/>
    <lineage>
        <taxon>Eukaryota</taxon>
        <taxon>Fungi</taxon>
        <taxon>Fungi incertae sedis</taxon>
        <taxon>Chytridiomycota</taxon>
        <taxon>Chytridiomycota incertae sedis</taxon>
        <taxon>Chytridiomycetes</taxon>
        <taxon>Chytridiomycetes incertae sedis</taxon>
        <taxon>Blyttiomyces</taxon>
    </lineage>
</organism>
<evidence type="ECO:0000256" key="1">
    <source>
        <dbReference type="SAM" id="Coils"/>
    </source>
</evidence>
<reference evidence="4" key="1">
    <citation type="journal article" date="2018" name="Nat. Microbiol.">
        <title>Leveraging single-cell genomics to expand the fungal tree of life.</title>
        <authorList>
            <person name="Ahrendt S.R."/>
            <person name="Quandt C.A."/>
            <person name="Ciobanu D."/>
            <person name="Clum A."/>
            <person name="Salamov A."/>
            <person name="Andreopoulos B."/>
            <person name="Cheng J.F."/>
            <person name="Woyke T."/>
            <person name="Pelin A."/>
            <person name="Henrissat B."/>
            <person name="Reynolds N.K."/>
            <person name="Benny G.L."/>
            <person name="Smith M.E."/>
            <person name="James T.Y."/>
            <person name="Grigoriev I.V."/>
        </authorList>
    </citation>
    <scope>NUCLEOTIDE SEQUENCE [LARGE SCALE GENOMIC DNA]</scope>
</reference>
<protein>
    <submittedName>
        <fullName evidence="3">Uncharacterized protein</fullName>
    </submittedName>
</protein>
<accession>A0A4P9W1T6</accession>
<evidence type="ECO:0000313" key="3">
    <source>
        <dbReference type="EMBL" id="RKO86074.1"/>
    </source>
</evidence>
<dbReference type="Proteomes" id="UP000269721">
    <property type="component" value="Unassembled WGS sequence"/>
</dbReference>
<dbReference type="AlphaFoldDB" id="A0A4P9W1T6"/>
<feature type="region of interest" description="Disordered" evidence="2">
    <location>
        <begin position="13"/>
        <end position="35"/>
    </location>
</feature>
<keyword evidence="1" id="KW-0175">Coiled coil</keyword>
<dbReference type="EMBL" id="KZ998497">
    <property type="protein sequence ID" value="RKO86074.1"/>
    <property type="molecule type" value="Genomic_DNA"/>
</dbReference>
<feature type="compositionally biased region" description="Basic and acidic residues" evidence="2">
    <location>
        <begin position="167"/>
        <end position="179"/>
    </location>
</feature>
<gene>
    <name evidence="3" type="ORF">BDK51DRAFT_47298</name>
</gene>
<feature type="region of interest" description="Disordered" evidence="2">
    <location>
        <begin position="147"/>
        <end position="216"/>
    </location>
</feature>
<proteinExistence type="predicted"/>
<evidence type="ECO:0000313" key="4">
    <source>
        <dbReference type="Proteomes" id="UP000269721"/>
    </source>
</evidence>
<sequence>MAPSDDDQLMLSILPHTPQSAPRRNGRSTGKDRFKLSLGSHKNSDLTAIRKIEDAKLAALSAELTTAAHQMQALEAEHKSTREELHHLCGILDCVGEYVVALGSSKVQLEVEIAEMGHNERQGDQASQLAERNAEVRALEGRIVEAERARDPAQAELTSELSNTRDAASDERHEVKRAPDSASYLMLPRKRNHGSKPRSRTTRTEKDSMKATTSECDQTQLAPHMASDPDSLVTKYDADLRRIVNTTIATGRKKDSIVLDGPVNATVERICALPIAAGVNFKPLHDKFQAVGEVLPDMGENGNRHVPGSWARIFQCRYGLVLQLAYGSAISAQIAQAVDHKPLGDGGRDETLEQVHPLRFIDWLVRANPLSVSLRSSFFFTLFAGEHGQIQFPTSAQSIDSSVLQLQNPKVYARRKIPHHYPWEPAPPFHPIPIEAFESVLHPAAMRSHVRCRPLAVYLLELDHTIEQPGPF</sequence>
<feature type="compositionally biased region" description="Polar residues" evidence="2">
    <location>
        <begin position="156"/>
        <end position="166"/>
    </location>
</feature>